<gene>
    <name evidence="5" type="ORF">EDM52_15190</name>
</gene>
<dbReference type="InterPro" id="IPR000873">
    <property type="entry name" value="AMP-dep_synth/lig_dom"/>
</dbReference>
<evidence type="ECO:0000256" key="1">
    <source>
        <dbReference type="ARBA" id="ARBA00006432"/>
    </source>
</evidence>
<accession>A0A3M8C7P3</accession>
<feature type="domain" description="AMP-dependent synthetase/ligase" evidence="3">
    <location>
        <begin position="28"/>
        <end position="388"/>
    </location>
</feature>
<name>A0A3M8C7P3_9BACL</name>
<evidence type="ECO:0000256" key="2">
    <source>
        <dbReference type="ARBA" id="ARBA00022598"/>
    </source>
</evidence>
<dbReference type="Pfam" id="PF00501">
    <property type="entry name" value="AMP-binding"/>
    <property type="match status" value="1"/>
</dbReference>
<reference evidence="5 6" key="1">
    <citation type="submission" date="2018-10" db="EMBL/GenBank/DDBJ databases">
        <title>Phylogenomics of Brevibacillus.</title>
        <authorList>
            <person name="Dunlap C."/>
        </authorList>
    </citation>
    <scope>NUCLEOTIDE SEQUENCE [LARGE SCALE GENOMIC DNA]</scope>
    <source>
        <strain evidence="5 6">JCM 12215</strain>
    </source>
</reference>
<dbReference type="Gene3D" id="3.30.300.30">
    <property type="match status" value="1"/>
</dbReference>
<dbReference type="RefSeq" id="WP_122909822.1">
    <property type="nucleotide sequence ID" value="NZ_CBCSBE010000007.1"/>
</dbReference>
<evidence type="ECO:0000259" key="3">
    <source>
        <dbReference type="Pfam" id="PF00501"/>
    </source>
</evidence>
<dbReference type="PANTHER" id="PTHR43767">
    <property type="entry name" value="LONG-CHAIN-FATTY-ACID--COA LIGASE"/>
    <property type="match status" value="1"/>
</dbReference>
<dbReference type="OrthoDB" id="9757771at2"/>
<dbReference type="PROSITE" id="PS00455">
    <property type="entry name" value="AMP_BINDING"/>
    <property type="match status" value="1"/>
</dbReference>
<dbReference type="Proteomes" id="UP000282028">
    <property type="component" value="Unassembled WGS sequence"/>
</dbReference>
<evidence type="ECO:0000313" key="5">
    <source>
        <dbReference type="EMBL" id="RNB71581.1"/>
    </source>
</evidence>
<dbReference type="InterPro" id="IPR042099">
    <property type="entry name" value="ANL_N_sf"/>
</dbReference>
<dbReference type="InterPro" id="IPR025110">
    <property type="entry name" value="AMP-bd_C"/>
</dbReference>
<protein>
    <submittedName>
        <fullName evidence="5">Long-chain fatty acid--CoA ligase</fullName>
    </submittedName>
</protein>
<dbReference type="GO" id="GO:0016878">
    <property type="term" value="F:acid-thiol ligase activity"/>
    <property type="evidence" value="ECO:0007669"/>
    <property type="project" value="UniProtKB-ARBA"/>
</dbReference>
<comment type="caution">
    <text evidence="5">The sequence shown here is derived from an EMBL/GenBank/DDBJ whole genome shotgun (WGS) entry which is preliminary data.</text>
</comment>
<comment type="similarity">
    <text evidence="1">Belongs to the ATP-dependent AMP-binding enzyme family.</text>
</comment>
<evidence type="ECO:0000259" key="4">
    <source>
        <dbReference type="Pfam" id="PF13193"/>
    </source>
</evidence>
<dbReference type="AlphaFoldDB" id="A0A3M8C7P3"/>
<dbReference type="InterPro" id="IPR045851">
    <property type="entry name" value="AMP-bd_C_sf"/>
</dbReference>
<keyword evidence="2 5" id="KW-0436">Ligase</keyword>
<dbReference type="PANTHER" id="PTHR43767:SF1">
    <property type="entry name" value="NONRIBOSOMAL PEPTIDE SYNTHASE PES1 (EUROFUNG)-RELATED"/>
    <property type="match status" value="1"/>
</dbReference>
<evidence type="ECO:0000313" key="6">
    <source>
        <dbReference type="Proteomes" id="UP000282028"/>
    </source>
</evidence>
<dbReference type="InterPro" id="IPR020845">
    <property type="entry name" value="AMP-binding_CS"/>
</dbReference>
<dbReference type="EMBL" id="RHHR01000028">
    <property type="protein sequence ID" value="RNB71581.1"/>
    <property type="molecule type" value="Genomic_DNA"/>
</dbReference>
<feature type="domain" description="AMP-binding enzyme C-terminal" evidence="4">
    <location>
        <begin position="438"/>
        <end position="513"/>
    </location>
</feature>
<dbReference type="FunFam" id="3.30.300.30:FF:000008">
    <property type="entry name" value="2,3-dihydroxybenzoate-AMP ligase"/>
    <property type="match status" value="1"/>
</dbReference>
<organism evidence="5 6">
    <name type="scientific">Brevibacillus invocatus</name>
    <dbReference type="NCBI Taxonomy" id="173959"/>
    <lineage>
        <taxon>Bacteria</taxon>
        <taxon>Bacillati</taxon>
        <taxon>Bacillota</taxon>
        <taxon>Bacilli</taxon>
        <taxon>Bacillales</taxon>
        <taxon>Paenibacillaceae</taxon>
        <taxon>Brevibacillus</taxon>
    </lineage>
</organism>
<dbReference type="Gene3D" id="3.40.50.12780">
    <property type="entry name" value="N-terminal domain of ligase-like"/>
    <property type="match status" value="1"/>
</dbReference>
<dbReference type="SUPFAM" id="SSF56801">
    <property type="entry name" value="Acetyl-CoA synthetase-like"/>
    <property type="match status" value="1"/>
</dbReference>
<keyword evidence="6" id="KW-1185">Reference proteome</keyword>
<proteinExistence type="inferred from homology"/>
<sequence>MKRPWHQWYLEGVLAEVEIPSISLYQLLERSAQDYPNRPAVIDGDREWSYAELRADVDFLAAAMYSRGIRKGERVAIAFPNSAEYILTYYAVHRLGGIVVQVNPMYQTHELDYLLKDSEASWFVGNREQAQKLEKIDLKQDLGIIWADPGDESENSLYGMIKEKRLQLPPLEIQPQEDLAVLQYTGGTTGRAKGVMLTHANLVGTVYQGFTFGGGVRKVEERILGMPPLYHVYGMSRMNGTMFNAQAYICLPRYDVNTILQLIRKHRPTGFPAVPTVYISLLNHPDLKPGDLDCIVACGSGSAPLPAEVMQSFEKKTGVPIIEGYGLSETSPATHVNPSARRKPGSIGIPLPNTDSKIVDMETGLRELPPGEPGELIIKGPQVMKGYWKKPEETAAVMRDGWFYTGDMATMDEEGYFYIVGRIKELIISSGFNVYPIEVEEVIYQHPAVAEAVVYGVPDSYRGETVKAAIVPRLHESVTEEEIIAWCSERLARYKVPKIIEFRTELPKTTVGKILRRTLMEEDQQRRLAQGGEAG</sequence>
<dbReference type="Pfam" id="PF13193">
    <property type="entry name" value="AMP-binding_C"/>
    <property type="match status" value="1"/>
</dbReference>
<dbReference type="CDD" id="cd05936">
    <property type="entry name" value="FC-FACS_FadD_like"/>
    <property type="match status" value="1"/>
</dbReference>
<dbReference type="InterPro" id="IPR050237">
    <property type="entry name" value="ATP-dep_AMP-bd_enzyme"/>
</dbReference>